<protein>
    <recommendedName>
        <fullName evidence="3">Velvet domain-containing protein</fullName>
    </recommendedName>
</protein>
<organism evidence="1 2">
    <name type="scientific">Aspergillus granulosus</name>
    <dbReference type="NCBI Taxonomy" id="176169"/>
    <lineage>
        <taxon>Eukaryota</taxon>
        <taxon>Fungi</taxon>
        <taxon>Dikarya</taxon>
        <taxon>Ascomycota</taxon>
        <taxon>Pezizomycotina</taxon>
        <taxon>Eurotiomycetes</taxon>
        <taxon>Eurotiomycetidae</taxon>
        <taxon>Eurotiales</taxon>
        <taxon>Aspergillaceae</taxon>
        <taxon>Aspergillus</taxon>
        <taxon>Aspergillus subgen. Nidulantes</taxon>
    </lineage>
</organism>
<dbReference type="InterPro" id="IPR038491">
    <property type="entry name" value="Velvet_dom_sf"/>
</dbReference>
<dbReference type="Gene3D" id="2.60.40.3960">
    <property type="entry name" value="Velvet domain"/>
    <property type="match status" value="1"/>
</dbReference>
<name>A0ABR4H1T1_9EURO</name>
<keyword evidence="2" id="KW-1185">Reference proteome</keyword>
<sequence>MVPGGSGLMNGSSSRAYGLTFEIDPPSSVRPGVPFTLPVVVAVRPVGAGSNDPAQQLVARVSLQDETGARTSTRLTGTLTSSVRSRAGNTASGYACFRPLIIGSPGKYRLRIMLAVATYSGTTTMESVDSRVIQVHAEAAASQCPTAAQVSRLQRLVPENIDISSGDIVAWQ</sequence>
<proteinExistence type="predicted"/>
<reference evidence="1 2" key="1">
    <citation type="submission" date="2024-07" db="EMBL/GenBank/DDBJ databases">
        <title>Section-level genome sequencing and comparative genomics of Aspergillus sections Usti and Cavernicolus.</title>
        <authorList>
            <consortium name="Lawrence Berkeley National Laboratory"/>
            <person name="Nybo J.L."/>
            <person name="Vesth T.C."/>
            <person name="Theobald S."/>
            <person name="Frisvad J.C."/>
            <person name="Larsen T.O."/>
            <person name="Kjaerboelling I."/>
            <person name="Rothschild-Mancinelli K."/>
            <person name="Lyhne E.K."/>
            <person name="Kogle M.E."/>
            <person name="Barry K."/>
            <person name="Clum A."/>
            <person name="Na H."/>
            <person name="Ledsgaard L."/>
            <person name="Lin J."/>
            <person name="Lipzen A."/>
            <person name="Kuo A."/>
            <person name="Riley R."/>
            <person name="Mondo S."/>
            <person name="Labutti K."/>
            <person name="Haridas S."/>
            <person name="Pangalinan J."/>
            <person name="Salamov A.A."/>
            <person name="Simmons B.A."/>
            <person name="Magnuson J.K."/>
            <person name="Chen J."/>
            <person name="Drula E."/>
            <person name="Henrissat B."/>
            <person name="Wiebenga A."/>
            <person name="Lubbers R.J."/>
            <person name="Gomes A.C."/>
            <person name="Makela M.R."/>
            <person name="Stajich J."/>
            <person name="Grigoriev I.V."/>
            <person name="Mortensen U.H."/>
            <person name="De Vries R.P."/>
            <person name="Baker S.E."/>
            <person name="Andersen M.R."/>
        </authorList>
    </citation>
    <scope>NUCLEOTIDE SEQUENCE [LARGE SCALE GENOMIC DNA]</scope>
    <source>
        <strain evidence="1 2">CBS 588.65</strain>
    </source>
</reference>
<evidence type="ECO:0008006" key="3">
    <source>
        <dbReference type="Google" id="ProtNLM"/>
    </source>
</evidence>
<evidence type="ECO:0000313" key="1">
    <source>
        <dbReference type="EMBL" id="KAL2809409.1"/>
    </source>
</evidence>
<evidence type="ECO:0000313" key="2">
    <source>
        <dbReference type="Proteomes" id="UP001610334"/>
    </source>
</evidence>
<dbReference type="Proteomes" id="UP001610334">
    <property type="component" value="Unassembled WGS sequence"/>
</dbReference>
<comment type="caution">
    <text evidence="1">The sequence shown here is derived from an EMBL/GenBank/DDBJ whole genome shotgun (WGS) entry which is preliminary data.</text>
</comment>
<dbReference type="EMBL" id="JBFXLT010000089">
    <property type="protein sequence ID" value="KAL2809409.1"/>
    <property type="molecule type" value="Genomic_DNA"/>
</dbReference>
<accession>A0ABR4H1T1</accession>
<gene>
    <name evidence="1" type="ORF">BJX63DRAFT_357992</name>
</gene>